<reference evidence="1" key="1">
    <citation type="journal article" date="2025" name="Int. J. Syst. Evol. Microbiol.">
        <title>Streptomyces citrinus sp. nov., with yellow diffusible pigment.</title>
        <authorList>
            <person name="He Y."/>
            <person name="Yang E."/>
            <person name="Xu J."/>
            <person name="Sun Y."/>
            <person name="Sun L."/>
        </authorList>
    </citation>
    <scope>NUCLEOTIDE SEQUENCE</scope>
    <source>
        <strain evidence="1">Q6</strain>
    </source>
</reference>
<keyword evidence="1" id="KW-0378">Hydrolase</keyword>
<sequence>MTRPLTTTGPSAQRHGAAGRRHRSPGVSAWSAYGFDWSTAYRSTPPGNLLGFPFRTACARHAFGHRTGEAAGIFSANKARLDTVLCEDLKRVRAARSGVGAASRTSVAWAYDQAVDELGAVARGGILVGRYRPRPLSEHSRPDSVLTVRRQESTIGHAPRPFPPTAERGARPVPHPDPFARTEPGAPT</sequence>
<organism evidence="1 2">
    <name type="scientific">Streptomyces citrinus</name>
    <dbReference type="NCBI Taxonomy" id="3118173"/>
    <lineage>
        <taxon>Bacteria</taxon>
        <taxon>Bacillati</taxon>
        <taxon>Actinomycetota</taxon>
        <taxon>Actinomycetes</taxon>
        <taxon>Kitasatosporales</taxon>
        <taxon>Streptomycetaceae</taxon>
        <taxon>Streptomyces</taxon>
    </lineage>
</organism>
<dbReference type="EC" id="3.1.1.4" evidence="1"/>
<proteinExistence type="predicted"/>
<dbReference type="EMBL" id="CP146022">
    <property type="protein sequence ID" value="WWQ62736.1"/>
    <property type="molecule type" value="Genomic_DNA"/>
</dbReference>
<keyword evidence="2" id="KW-1185">Reference proteome</keyword>
<gene>
    <name evidence="1" type="ORF">V2W30_04790</name>
</gene>
<dbReference type="Proteomes" id="UP001432251">
    <property type="component" value="Chromosome"/>
</dbReference>
<protein>
    <submittedName>
        <fullName evidence="1">Phospholipase A2</fullName>
        <ecNumber evidence="1">3.1.1.4</ecNumber>
    </submittedName>
</protein>
<name>A0ACD5A6B4_9ACTN</name>
<evidence type="ECO:0000313" key="1">
    <source>
        <dbReference type="EMBL" id="WWQ62736.1"/>
    </source>
</evidence>
<evidence type="ECO:0000313" key="2">
    <source>
        <dbReference type="Proteomes" id="UP001432251"/>
    </source>
</evidence>
<accession>A0ACD5A6B4</accession>